<keyword evidence="2" id="KW-1185">Reference proteome</keyword>
<organism evidence="1 2">
    <name type="scientific">Serinibacter arcticus</name>
    <dbReference type="NCBI Taxonomy" id="1655435"/>
    <lineage>
        <taxon>Bacteria</taxon>
        <taxon>Bacillati</taxon>
        <taxon>Actinomycetota</taxon>
        <taxon>Actinomycetes</taxon>
        <taxon>Micrococcales</taxon>
        <taxon>Beutenbergiaceae</taxon>
        <taxon>Serinibacter</taxon>
    </lineage>
</organism>
<evidence type="ECO:0000313" key="1">
    <source>
        <dbReference type="EMBL" id="TGO05485.1"/>
    </source>
</evidence>
<proteinExistence type="predicted"/>
<dbReference type="OrthoDB" id="2639622at2"/>
<dbReference type="EMBL" id="RHPJ01000002">
    <property type="protein sequence ID" value="TGO05485.1"/>
    <property type="molecule type" value="Genomic_DNA"/>
</dbReference>
<dbReference type="Gene3D" id="3.40.50.300">
    <property type="entry name" value="P-loop containing nucleotide triphosphate hydrolases"/>
    <property type="match status" value="1"/>
</dbReference>
<dbReference type="InterPro" id="IPR027417">
    <property type="entry name" value="P-loop_NTPase"/>
</dbReference>
<protein>
    <submittedName>
        <fullName evidence="1">Putative ATP/GTP-binding protein</fullName>
    </submittedName>
</protein>
<sequence>MTVTLMCGPSGSGKTTWAADLEGAGAVRLSFDVELWRRGSRPLTATPELMQEVDAELRTRLVYLVRAGRDVVLDLTFSTRAMRQEWRALVLPLGVVPETVHLDVPHDELRRRLTARSDTAADDVALTPEQIERHLAEFEPPTAEEGPLRVVRVDPLA</sequence>
<comment type="caution">
    <text evidence="1">The sequence shown here is derived from an EMBL/GenBank/DDBJ whole genome shotgun (WGS) entry which is preliminary data.</text>
</comment>
<dbReference type="SUPFAM" id="SSF52540">
    <property type="entry name" value="P-loop containing nucleoside triphosphate hydrolases"/>
    <property type="match status" value="1"/>
</dbReference>
<gene>
    <name evidence="1" type="ORF">SERN_1489</name>
</gene>
<accession>A0A4Z1E0K2</accession>
<dbReference type="Proteomes" id="UP000297318">
    <property type="component" value="Unassembled WGS sequence"/>
</dbReference>
<dbReference type="AlphaFoldDB" id="A0A4Z1E0K2"/>
<name>A0A4Z1E0K2_9MICO</name>
<dbReference type="Pfam" id="PF13671">
    <property type="entry name" value="AAA_33"/>
    <property type="match status" value="1"/>
</dbReference>
<reference evidence="1 2" key="1">
    <citation type="submission" date="2018-11" db="EMBL/GenBank/DDBJ databases">
        <title>Complete genome sequencing of the Actinobacteria Serinibacter sp. K3-2.</title>
        <authorList>
            <person name="Rakitin A.L."/>
            <person name="Beletsky A.V."/>
            <person name="Mardanov A.V."/>
            <person name="Ravin N.V."/>
            <person name="Gromova A.S."/>
            <person name="Filippova S.N."/>
            <person name="Gal'Chenko V.F."/>
        </authorList>
    </citation>
    <scope>NUCLEOTIDE SEQUENCE [LARGE SCALE GENOMIC DNA]</scope>
    <source>
        <strain evidence="1 2">K3-2</strain>
    </source>
</reference>
<dbReference type="RefSeq" id="WP_135849483.1">
    <property type="nucleotide sequence ID" value="NZ_RHPJ01000002.1"/>
</dbReference>
<evidence type="ECO:0000313" key="2">
    <source>
        <dbReference type="Proteomes" id="UP000297318"/>
    </source>
</evidence>